<evidence type="ECO:0000256" key="2">
    <source>
        <dbReference type="ARBA" id="ARBA00022475"/>
    </source>
</evidence>
<dbReference type="EMBL" id="JAAGRQ010000014">
    <property type="protein sequence ID" value="NDY56100.1"/>
    <property type="molecule type" value="Genomic_DNA"/>
</dbReference>
<feature type="transmembrane region" description="Helical" evidence="6">
    <location>
        <begin position="61"/>
        <end position="79"/>
    </location>
</feature>
<keyword evidence="3 6" id="KW-0812">Transmembrane</keyword>
<evidence type="ECO:0000256" key="4">
    <source>
        <dbReference type="ARBA" id="ARBA00022989"/>
    </source>
</evidence>
<proteinExistence type="predicted"/>
<evidence type="ECO:0000256" key="1">
    <source>
        <dbReference type="ARBA" id="ARBA00004651"/>
    </source>
</evidence>
<comment type="subcellular location">
    <subcellularLocation>
        <location evidence="1">Cell membrane</location>
        <topology evidence="1">Multi-pass membrane protein</topology>
    </subcellularLocation>
</comment>
<organism evidence="7 8">
    <name type="scientific">Desulfolutivibrio sulfodismutans</name>
    <dbReference type="NCBI Taxonomy" id="63561"/>
    <lineage>
        <taxon>Bacteria</taxon>
        <taxon>Pseudomonadati</taxon>
        <taxon>Thermodesulfobacteriota</taxon>
        <taxon>Desulfovibrionia</taxon>
        <taxon>Desulfovibrionales</taxon>
        <taxon>Desulfovibrionaceae</taxon>
        <taxon>Desulfolutivibrio</taxon>
    </lineage>
</organism>
<feature type="transmembrane region" description="Helical" evidence="6">
    <location>
        <begin position="34"/>
        <end position="55"/>
    </location>
</feature>
<dbReference type="AlphaFoldDB" id="A0A7K3NIW1"/>
<protein>
    <submittedName>
        <fullName evidence="7">ATP synthase subunit I</fullName>
    </submittedName>
</protein>
<dbReference type="RefSeq" id="WP_163301157.1">
    <property type="nucleotide sequence ID" value="NZ_JAAGRQ010000014.1"/>
</dbReference>
<dbReference type="GO" id="GO:0005886">
    <property type="term" value="C:plasma membrane"/>
    <property type="evidence" value="ECO:0007669"/>
    <property type="project" value="UniProtKB-SubCell"/>
</dbReference>
<gene>
    <name evidence="7" type="ORF">G3N56_04985</name>
</gene>
<dbReference type="Pfam" id="PF03899">
    <property type="entry name" value="ATP-synt_I"/>
    <property type="match status" value="1"/>
</dbReference>
<keyword evidence="2" id="KW-1003">Cell membrane</keyword>
<keyword evidence="4 6" id="KW-1133">Transmembrane helix</keyword>
<sequence>MTTRASSLATSFDRMLFRRGFVNPDIRMLVRNQILLAGFSTVFCLAVLGFSAWAWSYGAGAVLATLNFWFLAGFGVRITSQPNRTEAVLATLTRFYLRLGLTGAVLYALIVWAGARPVALLTGVSIIVVNFLCWGAVKIAASGTREAPNGKEA</sequence>
<dbReference type="InterPro" id="IPR005598">
    <property type="entry name" value="ATP_synth_I"/>
</dbReference>
<feature type="transmembrane region" description="Helical" evidence="6">
    <location>
        <begin position="95"/>
        <end position="113"/>
    </location>
</feature>
<evidence type="ECO:0000256" key="5">
    <source>
        <dbReference type="ARBA" id="ARBA00023136"/>
    </source>
</evidence>
<keyword evidence="5 6" id="KW-0472">Membrane</keyword>
<evidence type="ECO:0000313" key="7">
    <source>
        <dbReference type="EMBL" id="NDY56100.1"/>
    </source>
</evidence>
<feature type="transmembrane region" description="Helical" evidence="6">
    <location>
        <begin position="119"/>
        <end position="141"/>
    </location>
</feature>
<evidence type="ECO:0000256" key="3">
    <source>
        <dbReference type="ARBA" id="ARBA00022692"/>
    </source>
</evidence>
<comment type="caution">
    <text evidence="7">The sequence shown here is derived from an EMBL/GenBank/DDBJ whole genome shotgun (WGS) entry which is preliminary data.</text>
</comment>
<evidence type="ECO:0000256" key="6">
    <source>
        <dbReference type="SAM" id="Phobius"/>
    </source>
</evidence>
<reference evidence="7 8" key="1">
    <citation type="submission" date="2020-02" db="EMBL/GenBank/DDBJ databases">
        <title>Comparative genomics of sulfur disproportionating microorganisms.</title>
        <authorList>
            <person name="Ward L.M."/>
            <person name="Bertran E."/>
            <person name="Johnston D.T."/>
        </authorList>
    </citation>
    <scope>NUCLEOTIDE SEQUENCE [LARGE SCALE GENOMIC DNA]</scope>
    <source>
        <strain evidence="7 8">DSM 3696</strain>
    </source>
</reference>
<evidence type="ECO:0000313" key="8">
    <source>
        <dbReference type="Proteomes" id="UP000469724"/>
    </source>
</evidence>
<keyword evidence="8" id="KW-1185">Reference proteome</keyword>
<name>A0A7K3NIW1_9BACT</name>
<accession>A0A7K3NIW1</accession>
<dbReference type="Proteomes" id="UP000469724">
    <property type="component" value="Unassembled WGS sequence"/>
</dbReference>